<keyword evidence="5 8" id="KW-1133">Transmembrane helix</keyword>
<feature type="transmembrane region" description="Helical" evidence="8">
    <location>
        <begin position="421"/>
        <end position="441"/>
    </location>
</feature>
<evidence type="ECO:0000256" key="2">
    <source>
        <dbReference type="ARBA" id="ARBA00022448"/>
    </source>
</evidence>
<keyword evidence="7 8" id="KW-0472">Membrane</keyword>
<dbReference type="AlphaFoldDB" id="A0A518B6G7"/>
<dbReference type="Pfam" id="PF02386">
    <property type="entry name" value="TrkH"/>
    <property type="match status" value="1"/>
</dbReference>
<evidence type="ECO:0000256" key="3">
    <source>
        <dbReference type="ARBA" id="ARBA00022475"/>
    </source>
</evidence>
<keyword evidence="4 8" id="KW-0812">Transmembrane</keyword>
<evidence type="ECO:0000256" key="5">
    <source>
        <dbReference type="ARBA" id="ARBA00022989"/>
    </source>
</evidence>
<keyword evidence="10" id="KW-1185">Reference proteome</keyword>
<feature type="transmembrane region" description="Helical" evidence="8">
    <location>
        <begin position="134"/>
        <end position="155"/>
    </location>
</feature>
<organism evidence="9 10">
    <name type="scientific">Kolteria novifilia</name>
    <dbReference type="NCBI Taxonomy" id="2527975"/>
    <lineage>
        <taxon>Bacteria</taxon>
        <taxon>Pseudomonadati</taxon>
        <taxon>Planctomycetota</taxon>
        <taxon>Planctomycetia</taxon>
        <taxon>Kolteriales</taxon>
        <taxon>Kolteriaceae</taxon>
        <taxon>Kolteria</taxon>
    </lineage>
</organism>
<evidence type="ECO:0000313" key="10">
    <source>
        <dbReference type="Proteomes" id="UP000317093"/>
    </source>
</evidence>
<dbReference type="GO" id="GO:0008324">
    <property type="term" value="F:monoatomic cation transmembrane transporter activity"/>
    <property type="evidence" value="ECO:0007669"/>
    <property type="project" value="InterPro"/>
</dbReference>
<protein>
    <submittedName>
        <fullName evidence="9">Ktr system potassium uptake protein B</fullName>
    </submittedName>
</protein>
<dbReference type="PANTHER" id="PTHR32024:SF1">
    <property type="entry name" value="KTR SYSTEM POTASSIUM UPTAKE PROTEIN B"/>
    <property type="match status" value="1"/>
</dbReference>
<feature type="transmembrane region" description="Helical" evidence="8">
    <location>
        <begin position="193"/>
        <end position="213"/>
    </location>
</feature>
<feature type="transmembrane region" description="Helical" evidence="8">
    <location>
        <begin position="162"/>
        <end position="181"/>
    </location>
</feature>
<sequence length="460" mass="50774">MRAKIAGSLTQYPARALFIWYLALILFGTALLMLPICHNEDVKTTIDPIDALFTATSASCVTGLSTISIGKEFNFLGQFIILVLIQLGGIGIMTVTTLVAVSLSGHSLLHHRAAVTEQLGATPEDDLHFVLRDVLVMTFFIEFVGFLILLSRFLFEQPALDAIWNAFFYAISAFCNAGFSINDDNGIRYQGEWVFNLTICALITFGGIGFPVYRDLRRKRKDQRLGIQRRLNLHTRLVLIGTVSLTLLGMIAFYLLERQNLLKDMTIGRSLLVSLFQSVNTRTSGFYSVDLGMAEASTLFVMSLLMLVGAAPCSTGGGFKVTTLMVLLIHSWQRLRGYTKINIFGRTIDRSDLDRSTSAVILYVMIVAIGLSILLVLEEEHQPFGETHGLFLKALFESVSALGTVGLTANFTPSLTDPGKVLIVILMFIGRLGPFSIVLALTRGRRPEPFEYPRGQVLIG</sequence>
<dbReference type="GO" id="GO:0005886">
    <property type="term" value="C:plasma membrane"/>
    <property type="evidence" value="ECO:0007669"/>
    <property type="project" value="UniProtKB-SubCell"/>
</dbReference>
<accession>A0A518B6G7</accession>
<keyword evidence="2" id="KW-0813">Transport</keyword>
<dbReference type="KEGG" id="knv:Pan216_34340"/>
<feature type="transmembrane region" description="Helical" evidence="8">
    <location>
        <begin position="233"/>
        <end position="256"/>
    </location>
</feature>
<feature type="transmembrane region" description="Helical" evidence="8">
    <location>
        <begin position="48"/>
        <end position="67"/>
    </location>
</feature>
<gene>
    <name evidence="9" type="primary">ktrB</name>
    <name evidence="9" type="ORF">Pan216_34340</name>
</gene>
<dbReference type="PANTHER" id="PTHR32024">
    <property type="entry name" value="TRK SYSTEM POTASSIUM UPTAKE PROTEIN TRKG-RELATED"/>
    <property type="match status" value="1"/>
</dbReference>
<reference evidence="9 10" key="1">
    <citation type="submission" date="2019-02" db="EMBL/GenBank/DDBJ databases">
        <title>Deep-cultivation of Planctomycetes and their phenomic and genomic characterization uncovers novel biology.</title>
        <authorList>
            <person name="Wiegand S."/>
            <person name="Jogler M."/>
            <person name="Boedeker C."/>
            <person name="Pinto D."/>
            <person name="Vollmers J."/>
            <person name="Rivas-Marin E."/>
            <person name="Kohn T."/>
            <person name="Peeters S.H."/>
            <person name="Heuer A."/>
            <person name="Rast P."/>
            <person name="Oberbeckmann S."/>
            <person name="Bunk B."/>
            <person name="Jeske O."/>
            <person name="Meyerdierks A."/>
            <person name="Storesund J.E."/>
            <person name="Kallscheuer N."/>
            <person name="Luecker S."/>
            <person name="Lage O.M."/>
            <person name="Pohl T."/>
            <person name="Merkel B.J."/>
            <person name="Hornburger P."/>
            <person name="Mueller R.-W."/>
            <person name="Bruemmer F."/>
            <person name="Labrenz M."/>
            <person name="Spormann A.M."/>
            <person name="Op den Camp H."/>
            <person name="Overmann J."/>
            <person name="Amann R."/>
            <person name="Jetten M.S.M."/>
            <person name="Mascher T."/>
            <person name="Medema M.H."/>
            <person name="Devos D.P."/>
            <person name="Kaster A.-K."/>
            <person name="Ovreas L."/>
            <person name="Rohde M."/>
            <person name="Galperin M.Y."/>
            <person name="Jogler C."/>
        </authorList>
    </citation>
    <scope>NUCLEOTIDE SEQUENCE [LARGE SCALE GENOMIC DNA]</scope>
    <source>
        <strain evidence="9 10">Pan216</strain>
    </source>
</reference>
<evidence type="ECO:0000256" key="7">
    <source>
        <dbReference type="ARBA" id="ARBA00023136"/>
    </source>
</evidence>
<proteinExistence type="predicted"/>
<feature type="transmembrane region" description="Helical" evidence="8">
    <location>
        <begin position="12"/>
        <end position="36"/>
    </location>
</feature>
<keyword evidence="3" id="KW-1003">Cell membrane</keyword>
<feature type="transmembrane region" description="Helical" evidence="8">
    <location>
        <begin position="360"/>
        <end position="377"/>
    </location>
</feature>
<dbReference type="OrthoDB" id="9810952at2"/>
<evidence type="ECO:0000256" key="8">
    <source>
        <dbReference type="SAM" id="Phobius"/>
    </source>
</evidence>
<evidence type="ECO:0000256" key="4">
    <source>
        <dbReference type="ARBA" id="ARBA00022692"/>
    </source>
</evidence>
<dbReference type="RefSeq" id="WP_145259413.1">
    <property type="nucleotide sequence ID" value="NZ_CP036279.1"/>
</dbReference>
<comment type="subcellular location">
    <subcellularLocation>
        <location evidence="1">Cell membrane</location>
        <topology evidence="1">Multi-pass membrane protein</topology>
    </subcellularLocation>
</comment>
<keyword evidence="6" id="KW-0406">Ion transport</keyword>
<feature type="transmembrane region" description="Helical" evidence="8">
    <location>
        <begin position="299"/>
        <end position="329"/>
    </location>
</feature>
<dbReference type="InterPro" id="IPR003445">
    <property type="entry name" value="Cat_transpt"/>
</dbReference>
<dbReference type="EMBL" id="CP036279">
    <property type="protein sequence ID" value="QDU62567.1"/>
    <property type="molecule type" value="Genomic_DNA"/>
</dbReference>
<dbReference type="Proteomes" id="UP000317093">
    <property type="component" value="Chromosome"/>
</dbReference>
<dbReference type="GO" id="GO:0030001">
    <property type="term" value="P:metal ion transport"/>
    <property type="evidence" value="ECO:0007669"/>
    <property type="project" value="UniProtKB-ARBA"/>
</dbReference>
<evidence type="ECO:0000256" key="1">
    <source>
        <dbReference type="ARBA" id="ARBA00004651"/>
    </source>
</evidence>
<evidence type="ECO:0000256" key="6">
    <source>
        <dbReference type="ARBA" id="ARBA00023065"/>
    </source>
</evidence>
<name>A0A518B6G7_9BACT</name>
<feature type="transmembrane region" description="Helical" evidence="8">
    <location>
        <begin position="79"/>
        <end position="103"/>
    </location>
</feature>
<evidence type="ECO:0000313" key="9">
    <source>
        <dbReference type="EMBL" id="QDU62567.1"/>
    </source>
</evidence>